<evidence type="ECO:0000256" key="10">
    <source>
        <dbReference type="ARBA" id="ARBA00023237"/>
    </source>
</evidence>
<keyword evidence="5" id="KW-0812">Transmembrane</keyword>
<evidence type="ECO:0000256" key="7">
    <source>
        <dbReference type="ARBA" id="ARBA00023065"/>
    </source>
</evidence>
<dbReference type="PANTHER" id="PTHR34501:SF9">
    <property type="entry name" value="MAJOR OUTER MEMBRANE PROTEIN P.IA"/>
    <property type="match status" value="1"/>
</dbReference>
<evidence type="ECO:0000256" key="5">
    <source>
        <dbReference type="ARBA" id="ARBA00022692"/>
    </source>
</evidence>
<dbReference type="EMBL" id="FCOI02000060">
    <property type="protein sequence ID" value="SAK99042.1"/>
    <property type="molecule type" value="Genomic_DNA"/>
</dbReference>
<dbReference type="AlphaFoldDB" id="A0A158DWQ1"/>
<dbReference type="GO" id="GO:0046930">
    <property type="term" value="C:pore complex"/>
    <property type="evidence" value="ECO:0007669"/>
    <property type="project" value="UniProtKB-KW"/>
</dbReference>
<keyword evidence="8" id="KW-0626">Porin</keyword>
<keyword evidence="9" id="KW-0472">Membrane</keyword>
<dbReference type="OrthoDB" id="8982743at2"/>
<dbReference type="RefSeq" id="WP_061165133.1">
    <property type="nucleotide sequence ID" value="NZ_FCOI02000060.1"/>
</dbReference>
<feature type="chain" id="PRO_5007624582" evidence="11">
    <location>
        <begin position="21"/>
        <end position="410"/>
    </location>
</feature>
<evidence type="ECO:0000313" key="14">
    <source>
        <dbReference type="Proteomes" id="UP000054624"/>
    </source>
</evidence>
<evidence type="ECO:0000256" key="2">
    <source>
        <dbReference type="ARBA" id="ARBA00011233"/>
    </source>
</evidence>
<keyword evidence="6 11" id="KW-0732">Signal</keyword>
<dbReference type="PANTHER" id="PTHR34501">
    <property type="entry name" value="PROTEIN YDDL-RELATED"/>
    <property type="match status" value="1"/>
</dbReference>
<keyword evidence="7" id="KW-0406">Ion transport</keyword>
<dbReference type="STRING" id="1777137.AWB76_07639"/>
<evidence type="ECO:0000256" key="9">
    <source>
        <dbReference type="ARBA" id="ARBA00023136"/>
    </source>
</evidence>
<dbReference type="PRINTS" id="PR00184">
    <property type="entry name" value="NEISSPPORIN"/>
</dbReference>
<keyword evidence="10" id="KW-0998">Cell outer membrane</keyword>
<evidence type="ECO:0000256" key="3">
    <source>
        <dbReference type="ARBA" id="ARBA00022448"/>
    </source>
</evidence>
<organism evidence="13 14">
    <name type="scientific">Caballeronia temeraria</name>
    <dbReference type="NCBI Taxonomy" id="1777137"/>
    <lineage>
        <taxon>Bacteria</taxon>
        <taxon>Pseudomonadati</taxon>
        <taxon>Pseudomonadota</taxon>
        <taxon>Betaproteobacteria</taxon>
        <taxon>Burkholderiales</taxon>
        <taxon>Burkholderiaceae</taxon>
        <taxon>Caballeronia</taxon>
    </lineage>
</organism>
<dbReference type="Gene3D" id="2.40.160.10">
    <property type="entry name" value="Porin"/>
    <property type="match status" value="1"/>
</dbReference>
<evidence type="ECO:0000259" key="12">
    <source>
        <dbReference type="Pfam" id="PF13609"/>
    </source>
</evidence>
<reference evidence="14" key="1">
    <citation type="submission" date="2016-01" db="EMBL/GenBank/DDBJ databases">
        <authorList>
            <person name="Peeters Charlotte."/>
        </authorList>
    </citation>
    <scope>NUCLEOTIDE SEQUENCE [LARGE SCALE GENOMIC DNA]</scope>
</reference>
<name>A0A158DWQ1_9BURK</name>
<evidence type="ECO:0000256" key="8">
    <source>
        <dbReference type="ARBA" id="ARBA00023114"/>
    </source>
</evidence>
<dbReference type="GO" id="GO:0015288">
    <property type="term" value="F:porin activity"/>
    <property type="evidence" value="ECO:0007669"/>
    <property type="project" value="UniProtKB-KW"/>
</dbReference>
<comment type="subcellular location">
    <subcellularLocation>
        <location evidence="1">Cell outer membrane</location>
        <topology evidence="1">Multi-pass membrane protein</topology>
    </subcellularLocation>
</comment>
<keyword evidence="3" id="KW-0813">Transport</keyword>
<keyword evidence="14" id="KW-1185">Reference proteome</keyword>
<dbReference type="InterPro" id="IPR033900">
    <property type="entry name" value="Gram_neg_porin_domain"/>
</dbReference>
<protein>
    <submittedName>
        <fullName evidence="13">Porin</fullName>
    </submittedName>
</protein>
<dbReference type="InterPro" id="IPR001702">
    <property type="entry name" value="Porin_Gram-ve"/>
</dbReference>
<dbReference type="SUPFAM" id="SSF56935">
    <property type="entry name" value="Porins"/>
    <property type="match status" value="1"/>
</dbReference>
<dbReference type="PRINTS" id="PR00182">
    <property type="entry name" value="ECOLNEIPORIN"/>
</dbReference>
<dbReference type="Proteomes" id="UP000054624">
    <property type="component" value="Unassembled WGS sequence"/>
</dbReference>
<dbReference type="GO" id="GO:0009279">
    <property type="term" value="C:cell outer membrane"/>
    <property type="evidence" value="ECO:0007669"/>
    <property type="project" value="UniProtKB-SubCell"/>
</dbReference>
<evidence type="ECO:0000256" key="4">
    <source>
        <dbReference type="ARBA" id="ARBA00022452"/>
    </source>
</evidence>
<evidence type="ECO:0000256" key="1">
    <source>
        <dbReference type="ARBA" id="ARBA00004571"/>
    </source>
</evidence>
<proteinExistence type="predicted"/>
<feature type="signal peptide" evidence="11">
    <location>
        <begin position="1"/>
        <end position="20"/>
    </location>
</feature>
<evidence type="ECO:0000256" key="11">
    <source>
        <dbReference type="SAM" id="SignalP"/>
    </source>
</evidence>
<accession>A0A158DWQ1</accession>
<feature type="domain" description="Porin" evidence="12">
    <location>
        <begin position="6"/>
        <end position="375"/>
    </location>
</feature>
<evidence type="ECO:0000313" key="13">
    <source>
        <dbReference type="EMBL" id="SAK99042.1"/>
    </source>
</evidence>
<gene>
    <name evidence="13" type="ORF">AWB76_07639</name>
</gene>
<dbReference type="GO" id="GO:0034220">
    <property type="term" value="P:monoatomic ion transmembrane transport"/>
    <property type="evidence" value="ECO:0007669"/>
    <property type="project" value="InterPro"/>
</dbReference>
<sequence>MKRYVLTALIPGALALPAHAQSSVTLYGLLDVGISYAVGSQKAVVNGRPVGGGNQLAMTDGAFGLSGSRWGIRGTEELAAGLRAIFTLESGFTLNNGAFAQGGSEFGRQAFVGIESGAGRLTLGRQYDPHLDIVAPFSAAWQFGGYAATHPGDVDNLLSTRRLNNSIKYTMPKIGGLSAEALYSVGGAAGSNARNSAWSLGAAYDGGAMRLGTAYLSVRNPNVAFYGANPNGGGVAANNLGSLGSATTPESNPLYAGYASANAFDLFGAGASVTWQAATAALIYTNVRYTGLGDVATSGPNPLGYSGTAAINTIELNARYQFAPALLAGVMASLTRSAPVGGHDGAWYRQFGFGASYALSKRTTIYTTAVYQRASGIDSTGNAAVASISGLTPSATHAQTAVRADIAHRF</sequence>
<dbReference type="InterPro" id="IPR050298">
    <property type="entry name" value="Gram-neg_bact_OMP"/>
</dbReference>
<dbReference type="CDD" id="cd00342">
    <property type="entry name" value="gram_neg_porins"/>
    <property type="match status" value="1"/>
</dbReference>
<dbReference type="InterPro" id="IPR002299">
    <property type="entry name" value="Porin_Neis"/>
</dbReference>
<keyword evidence="4" id="KW-1134">Transmembrane beta strand</keyword>
<evidence type="ECO:0000256" key="6">
    <source>
        <dbReference type="ARBA" id="ARBA00022729"/>
    </source>
</evidence>
<dbReference type="Pfam" id="PF13609">
    <property type="entry name" value="Porin_4"/>
    <property type="match status" value="1"/>
</dbReference>
<dbReference type="InterPro" id="IPR023614">
    <property type="entry name" value="Porin_dom_sf"/>
</dbReference>
<comment type="subunit">
    <text evidence="2">Homotrimer.</text>
</comment>